<accession>A0A922I865</accession>
<organism evidence="1 2">
    <name type="scientific">Dermatophagoides farinae</name>
    <name type="common">American house dust mite</name>
    <dbReference type="NCBI Taxonomy" id="6954"/>
    <lineage>
        <taxon>Eukaryota</taxon>
        <taxon>Metazoa</taxon>
        <taxon>Ecdysozoa</taxon>
        <taxon>Arthropoda</taxon>
        <taxon>Chelicerata</taxon>
        <taxon>Arachnida</taxon>
        <taxon>Acari</taxon>
        <taxon>Acariformes</taxon>
        <taxon>Sarcoptiformes</taxon>
        <taxon>Astigmata</taxon>
        <taxon>Psoroptidia</taxon>
        <taxon>Analgoidea</taxon>
        <taxon>Pyroglyphidae</taxon>
        <taxon>Dermatophagoidinae</taxon>
        <taxon>Dermatophagoides</taxon>
    </lineage>
</organism>
<dbReference type="PANTHER" id="PTHR13467:SF3">
    <property type="entry name" value="CUE DOMAIN-CONTAINING PROTEIN 1"/>
    <property type="match status" value="1"/>
</dbReference>
<reference evidence="1" key="2">
    <citation type="journal article" date="2022" name="Res Sq">
        <title>Comparative Genomics Reveals Insights into the Divergent Evolution of Astigmatic Mites and Household Pest Adaptations.</title>
        <authorList>
            <person name="Xiong Q."/>
            <person name="Wan A.T.-Y."/>
            <person name="Liu X.-Y."/>
            <person name="Fung C.S.-H."/>
            <person name="Xiao X."/>
            <person name="Malainual N."/>
            <person name="Hou J."/>
            <person name="Wang L."/>
            <person name="Wang M."/>
            <person name="Yang K."/>
            <person name="Cui Y."/>
            <person name="Leung E."/>
            <person name="Nong W."/>
            <person name="Shin S.-K."/>
            <person name="Au S."/>
            <person name="Jeong K.Y."/>
            <person name="Chew F.T."/>
            <person name="Hui J."/>
            <person name="Leung T.F."/>
            <person name="Tungtrongchitr A."/>
            <person name="Zhong N."/>
            <person name="Liu Z."/>
            <person name="Tsui S."/>
        </authorList>
    </citation>
    <scope>NUCLEOTIDE SEQUENCE</scope>
    <source>
        <strain evidence="1">Derf</strain>
        <tissue evidence="1">Whole organism</tissue>
    </source>
</reference>
<reference evidence="1" key="1">
    <citation type="submission" date="2013-05" db="EMBL/GenBank/DDBJ databases">
        <authorList>
            <person name="Yim A.K.Y."/>
            <person name="Chan T.F."/>
            <person name="Ji K.M."/>
            <person name="Liu X.Y."/>
            <person name="Zhou J.W."/>
            <person name="Li R.Q."/>
            <person name="Yang K.Y."/>
            <person name="Li J."/>
            <person name="Li M."/>
            <person name="Law P.T.W."/>
            <person name="Wu Y.L."/>
            <person name="Cai Z.L."/>
            <person name="Qin H."/>
            <person name="Bao Y."/>
            <person name="Leung R.K.K."/>
            <person name="Ng P.K.S."/>
            <person name="Zou J."/>
            <person name="Zhong X.J."/>
            <person name="Ran P.X."/>
            <person name="Zhong N.S."/>
            <person name="Liu Z.G."/>
            <person name="Tsui S.K.W."/>
        </authorList>
    </citation>
    <scope>NUCLEOTIDE SEQUENCE</scope>
    <source>
        <strain evidence="1">Derf</strain>
        <tissue evidence="1">Whole organism</tissue>
    </source>
</reference>
<dbReference type="EMBL" id="ASGP02000002">
    <property type="protein sequence ID" value="KAH9521163.1"/>
    <property type="molecule type" value="Genomic_DNA"/>
</dbReference>
<gene>
    <name evidence="1" type="primary">CUEDC1</name>
    <name evidence="1" type="ORF">DERF_004834</name>
</gene>
<proteinExistence type="predicted"/>
<protein>
    <submittedName>
        <fullName evidence="1">Cuedc1p</fullName>
    </submittedName>
</protein>
<dbReference type="PANTHER" id="PTHR13467">
    <property type="entry name" value="CUE DOMAIN CONTAINING PROTEIN 1"/>
    <property type="match status" value="1"/>
</dbReference>
<dbReference type="InterPro" id="IPR040192">
    <property type="entry name" value="CUEDC1"/>
</dbReference>
<evidence type="ECO:0000313" key="1">
    <source>
        <dbReference type="EMBL" id="KAH9521163.1"/>
    </source>
</evidence>
<comment type="caution">
    <text evidence="1">The sequence shown here is derived from an EMBL/GenBank/DDBJ whole genome shotgun (WGS) entry which is preliminary data.</text>
</comment>
<sequence>MMSSSFLQQKMEENKRNRQITLMNDDPEMAQYLEDERFAILLQNEEFVRELRMNHDFMSTLESDNNQYSYGSTTGSDSTQASNFLDSDAIFKERLRNMGKLSKKKFTQIARLFSGRMRKNFKQLDNHPGSGGGVVHAHHWKWS</sequence>
<evidence type="ECO:0000313" key="2">
    <source>
        <dbReference type="Proteomes" id="UP000790347"/>
    </source>
</evidence>
<name>A0A922I865_DERFA</name>
<dbReference type="AlphaFoldDB" id="A0A922I865"/>
<keyword evidence="2" id="KW-1185">Reference proteome</keyword>
<dbReference type="Proteomes" id="UP000790347">
    <property type="component" value="Unassembled WGS sequence"/>
</dbReference>